<accession>A0A0D8ZYS0</accession>
<keyword evidence="1" id="KW-1133">Transmembrane helix</keyword>
<reference evidence="2 3" key="1">
    <citation type="submission" date="2015-02" db="EMBL/GenBank/DDBJ databases">
        <title>Draft genome of a novel marine cyanobacterium (Chroococcales) isolated from South Atlantic Ocean.</title>
        <authorList>
            <person name="Rigonato J."/>
            <person name="Alvarenga D.O."/>
            <person name="Branco L.H."/>
            <person name="Varani A.M."/>
            <person name="Brandini F.P."/>
            <person name="Fiore M.F."/>
        </authorList>
    </citation>
    <scope>NUCLEOTIDE SEQUENCE [LARGE SCALE GENOMIC DNA]</scope>
    <source>
        <strain evidence="2 3">CENA595</strain>
    </source>
</reference>
<dbReference type="AlphaFoldDB" id="A0A0D8ZYS0"/>
<evidence type="ECO:0000256" key="1">
    <source>
        <dbReference type="SAM" id="Phobius"/>
    </source>
</evidence>
<dbReference type="RefSeq" id="WP_045054113.1">
    <property type="nucleotide sequence ID" value="NZ_CAWMDP010000038.1"/>
</dbReference>
<comment type="caution">
    <text evidence="2">The sequence shown here is derived from an EMBL/GenBank/DDBJ whole genome shotgun (WGS) entry which is preliminary data.</text>
</comment>
<dbReference type="Proteomes" id="UP000032452">
    <property type="component" value="Unassembled WGS sequence"/>
</dbReference>
<keyword evidence="3" id="KW-1185">Reference proteome</keyword>
<dbReference type="EMBL" id="JYON01000006">
    <property type="protein sequence ID" value="KJH72351.1"/>
    <property type="molecule type" value="Genomic_DNA"/>
</dbReference>
<keyword evidence="1" id="KW-0472">Membrane</keyword>
<evidence type="ECO:0000313" key="3">
    <source>
        <dbReference type="Proteomes" id="UP000032452"/>
    </source>
</evidence>
<evidence type="ECO:0000313" key="2">
    <source>
        <dbReference type="EMBL" id="KJH72351.1"/>
    </source>
</evidence>
<feature type="transmembrane region" description="Helical" evidence="1">
    <location>
        <begin position="38"/>
        <end position="57"/>
    </location>
</feature>
<protein>
    <submittedName>
        <fullName evidence="2">Uncharacterized protein</fullName>
    </submittedName>
</protein>
<organism evidence="2 3">
    <name type="scientific">Aliterella atlantica CENA595</name>
    <dbReference type="NCBI Taxonomy" id="1618023"/>
    <lineage>
        <taxon>Bacteria</taxon>
        <taxon>Bacillati</taxon>
        <taxon>Cyanobacteriota</taxon>
        <taxon>Cyanophyceae</taxon>
        <taxon>Chroococcidiopsidales</taxon>
        <taxon>Aliterellaceae</taxon>
        <taxon>Aliterella</taxon>
    </lineage>
</organism>
<gene>
    <name evidence="2" type="ORF">UH38_08035</name>
</gene>
<sequence>MYFVFFRTSVAKICAVGLGNYRAIANYPITPGNKTTTGSALIFISTKLGIFNFAIYLHSLRNFLL</sequence>
<dbReference type="STRING" id="1618023.UH38_08035"/>
<proteinExistence type="predicted"/>
<name>A0A0D8ZYS0_9CYAN</name>
<keyword evidence="1" id="KW-0812">Transmembrane</keyword>